<dbReference type="AlphaFoldDB" id="A0A6A3JJ20"/>
<dbReference type="EMBL" id="QXFU01001841">
    <property type="protein sequence ID" value="KAE8994591.1"/>
    <property type="molecule type" value="Genomic_DNA"/>
</dbReference>
<name>A0A6A3JJ20_9STRA</name>
<comment type="caution">
    <text evidence="2">The sequence shown here is derived from an EMBL/GenBank/DDBJ whole genome shotgun (WGS) entry which is preliminary data.</text>
</comment>
<dbReference type="Proteomes" id="UP000435112">
    <property type="component" value="Unassembled WGS sequence"/>
</dbReference>
<dbReference type="EMBL" id="QXFT01001371">
    <property type="protein sequence ID" value="KAE9320465.1"/>
    <property type="molecule type" value="Genomic_DNA"/>
</dbReference>
<organism evidence="2 7">
    <name type="scientific">Phytophthora rubi</name>
    <dbReference type="NCBI Taxonomy" id="129364"/>
    <lineage>
        <taxon>Eukaryota</taxon>
        <taxon>Sar</taxon>
        <taxon>Stramenopiles</taxon>
        <taxon>Oomycota</taxon>
        <taxon>Peronosporomycetes</taxon>
        <taxon>Peronosporales</taxon>
        <taxon>Peronosporaceae</taxon>
        <taxon>Phytophthora</taxon>
    </lineage>
</organism>
<evidence type="ECO:0000313" key="3">
    <source>
        <dbReference type="EMBL" id="KAE9007530.1"/>
    </source>
</evidence>
<dbReference type="Proteomes" id="UP000429607">
    <property type="component" value="Unassembled WGS sequence"/>
</dbReference>
<feature type="signal peptide" evidence="1">
    <location>
        <begin position="1"/>
        <end position="17"/>
    </location>
</feature>
<feature type="chain" id="PRO_5036379856" evidence="1">
    <location>
        <begin position="18"/>
        <end position="50"/>
    </location>
</feature>
<accession>A0A6A3JJ20</accession>
<evidence type="ECO:0000313" key="2">
    <source>
        <dbReference type="EMBL" id="KAE8994591.1"/>
    </source>
</evidence>
<gene>
    <name evidence="3" type="ORF">PR001_g16948</name>
    <name evidence="2" type="ORF">PR002_g19876</name>
    <name evidence="4" type="ORF">PR003_g17709</name>
</gene>
<keyword evidence="1" id="KW-0732">Signal</keyword>
<evidence type="ECO:0000313" key="4">
    <source>
        <dbReference type="EMBL" id="KAE9320465.1"/>
    </source>
</evidence>
<evidence type="ECO:0000313" key="5">
    <source>
        <dbReference type="Proteomes" id="UP000429607"/>
    </source>
</evidence>
<protein>
    <submittedName>
        <fullName evidence="2">Uncharacterized protein</fullName>
    </submittedName>
</protein>
<dbReference type="EMBL" id="QXFV01001372">
    <property type="protein sequence ID" value="KAE9007530.1"/>
    <property type="molecule type" value="Genomic_DNA"/>
</dbReference>
<proteinExistence type="predicted"/>
<evidence type="ECO:0000313" key="7">
    <source>
        <dbReference type="Proteomes" id="UP000435112"/>
    </source>
</evidence>
<evidence type="ECO:0000313" key="6">
    <source>
        <dbReference type="Proteomes" id="UP000434957"/>
    </source>
</evidence>
<evidence type="ECO:0000256" key="1">
    <source>
        <dbReference type="SAM" id="SignalP"/>
    </source>
</evidence>
<reference evidence="5 7" key="1">
    <citation type="submission" date="2018-09" db="EMBL/GenBank/DDBJ databases">
        <title>Genomic investigation of the strawberry pathogen Phytophthora fragariae indicates pathogenicity is determined by transcriptional variation in three key races.</title>
        <authorList>
            <person name="Adams T.M."/>
            <person name="Armitage A.D."/>
            <person name="Sobczyk M.K."/>
            <person name="Bates H.J."/>
            <person name="Dunwell J.M."/>
            <person name="Nellist C.F."/>
            <person name="Harrison R.J."/>
        </authorList>
    </citation>
    <scope>NUCLEOTIDE SEQUENCE [LARGE SCALE GENOMIC DNA]</scope>
    <source>
        <strain evidence="3 5">SCRP249</strain>
        <strain evidence="2 7">SCRP324</strain>
        <strain evidence="4 6">SCRP333</strain>
    </source>
</reference>
<dbReference type="Proteomes" id="UP000434957">
    <property type="component" value="Unassembled WGS sequence"/>
</dbReference>
<sequence length="50" mass="5333">MCTVYMVHGLICGVAHTSCTSTCPSIWGHRWVIGNLYSAAQSAINLGGHK</sequence>
<keyword evidence="6" id="KW-1185">Reference proteome</keyword>